<keyword evidence="3" id="KW-1185">Reference proteome</keyword>
<reference evidence="2 3" key="1">
    <citation type="submission" date="2024-01" db="EMBL/GenBank/DDBJ databases">
        <authorList>
            <person name="Allen C."/>
            <person name="Tagirdzhanova G."/>
        </authorList>
    </citation>
    <scope>NUCLEOTIDE SEQUENCE [LARGE SCALE GENOMIC DNA]</scope>
</reference>
<feature type="domain" description="Peptidase C19 ubiquitin carboxyl-terminal hydrolase" evidence="1">
    <location>
        <begin position="24"/>
        <end position="107"/>
    </location>
</feature>
<proteinExistence type="predicted"/>
<evidence type="ECO:0000313" key="2">
    <source>
        <dbReference type="EMBL" id="CAK7225199.1"/>
    </source>
</evidence>
<evidence type="ECO:0000259" key="1">
    <source>
        <dbReference type="Pfam" id="PF00443"/>
    </source>
</evidence>
<protein>
    <recommendedName>
        <fullName evidence="1">Peptidase C19 ubiquitin carboxyl-terminal hydrolase domain-containing protein</fullName>
    </recommendedName>
</protein>
<name>A0ABP0BZT2_9PEZI</name>
<gene>
    <name evidence="2" type="ORF">SEUCBS140593_005821</name>
</gene>
<comment type="caution">
    <text evidence="2">The sequence shown here is derived from an EMBL/GenBank/DDBJ whole genome shotgun (WGS) entry which is preliminary data.</text>
</comment>
<organism evidence="2 3">
    <name type="scientific">Sporothrix eucalyptigena</name>
    <dbReference type="NCBI Taxonomy" id="1812306"/>
    <lineage>
        <taxon>Eukaryota</taxon>
        <taxon>Fungi</taxon>
        <taxon>Dikarya</taxon>
        <taxon>Ascomycota</taxon>
        <taxon>Pezizomycotina</taxon>
        <taxon>Sordariomycetes</taxon>
        <taxon>Sordariomycetidae</taxon>
        <taxon>Ophiostomatales</taxon>
        <taxon>Ophiostomataceae</taxon>
        <taxon>Sporothrix</taxon>
    </lineage>
</organism>
<dbReference type="Gene3D" id="3.90.70.10">
    <property type="entry name" value="Cysteine proteinases"/>
    <property type="match status" value="1"/>
</dbReference>
<dbReference type="Pfam" id="PF00443">
    <property type="entry name" value="UCH"/>
    <property type="match status" value="1"/>
</dbReference>
<dbReference type="EMBL" id="CAWUHD010000059">
    <property type="protein sequence ID" value="CAK7225199.1"/>
    <property type="molecule type" value="Genomic_DNA"/>
</dbReference>
<dbReference type="InterPro" id="IPR038765">
    <property type="entry name" value="Papain-like_cys_pep_sf"/>
</dbReference>
<dbReference type="Proteomes" id="UP001642482">
    <property type="component" value="Unassembled WGS sequence"/>
</dbReference>
<dbReference type="InterPro" id="IPR001394">
    <property type="entry name" value="Peptidase_C19_UCH"/>
</dbReference>
<evidence type="ECO:0000313" key="3">
    <source>
        <dbReference type="Proteomes" id="UP001642482"/>
    </source>
</evidence>
<accession>A0ABP0BZT2</accession>
<dbReference type="SUPFAM" id="SSF54001">
    <property type="entry name" value="Cysteine proteinases"/>
    <property type="match status" value="1"/>
</dbReference>
<sequence>MVNVLIEMRKDVISPRRRPSLMPCGLNNPGNLCYRNPVITALLNTPRFMSFLNTHSRRMRTYLGTWDVNHYLPTSLYHLSLAYWKRIGFTPCHPRCIPACRHKDNKSASATTKKYEHARRVKRETHDCRTFVNPQSVKLANEIY</sequence>